<name>A0ACB5U5X4_AMBMO</name>
<proteinExistence type="predicted"/>
<protein>
    <submittedName>
        <fullName evidence="1">Unnamed protein product</fullName>
    </submittedName>
</protein>
<gene>
    <name evidence="1" type="ORF">Amon02_001113100</name>
</gene>
<organism evidence="1 2">
    <name type="scientific">Ambrosiozyma monospora</name>
    <name type="common">Yeast</name>
    <name type="synonym">Endomycopsis monosporus</name>
    <dbReference type="NCBI Taxonomy" id="43982"/>
    <lineage>
        <taxon>Eukaryota</taxon>
        <taxon>Fungi</taxon>
        <taxon>Dikarya</taxon>
        <taxon>Ascomycota</taxon>
        <taxon>Saccharomycotina</taxon>
        <taxon>Pichiomycetes</taxon>
        <taxon>Pichiales</taxon>
        <taxon>Pichiaceae</taxon>
        <taxon>Ambrosiozyma</taxon>
    </lineage>
</organism>
<dbReference type="Proteomes" id="UP001165064">
    <property type="component" value="Unassembled WGS sequence"/>
</dbReference>
<evidence type="ECO:0000313" key="1">
    <source>
        <dbReference type="EMBL" id="GMF00973.1"/>
    </source>
</evidence>
<sequence length="216" mass="23395">MNLTNNDQPAPTPSTTQTPSTATPLPTPQSQQQQQQQQQQLRKRPSTSSTKSIFHPETGVVSIWLNNLDNPHFTNVKDRSSSGTPSVDTVGEIRVCDSNSNDGASGGDGDDRGARGEADRGILIAPIGGLRQFAVCSVNEMLCDELFSASVGGVAGNGVNCGQLSLQQRKVKIFNKWQNSGLLGNPKMAQLALDWCLDKKVDALAKLHYDRVRFWC</sequence>
<reference evidence="1" key="1">
    <citation type="submission" date="2023-04" db="EMBL/GenBank/DDBJ databases">
        <title>Ambrosiozyma monospora NBRC 10751.</title>
        <authorList>
            <person name="Ichikawa N."/>
            <person name="Sato H."/>
            <person name="Tonouchi N."/>
        </authorList>
    </citation>
    <scope>NUCLEOTIDE SEQUENCE</scope>
    <source>
        <strain evidence="1">NBRC 10751</strain>
    </source>
</reference>
<evidence type="ECO:0000313" key="2">
    <source>
        <dbReference type="Proteomes" id="UP001165064"/>
    </source>
</evidence>
<keyword evidence="2" id="KW-1185">Reference proteome</keyword>
<comment type="caution">
    <text evidence="1">The sequence shown here is derived from an EMBL/GenBank/DDBJ whole genome shotgun (WGS) entry which is preliminary data.</text>
</comment>
<accession>A0ACB5U5X4</accession>
<dbReference type="EMBL" id="BSXS01011644">
    <property type="protein sequence ID" value="GMF00973.1"/>
    <property type="molecule type" value="Genomic_DNA"/>
</dbReference>